<protein>
    <submittedName>
        <fullName evidence="1">Gra-orf30 protein</fullName>
    </submittedName>
</protein>
<accession>Q9ZA29</accession>
<name>Q9ZA29_STRVN</name>
<evidence type="ECO:0000313" key="1">
    <source>
        <dbReference type="EMBL" id="CAA09657.1"/>
    </source>
</evidence>
<dbReference type="Pfam" id="PF19559">
    <property type="entry name" value="DUF6081"/>
    <property type="match status" value="1"/>
</dbReference>
<reference evidence="1" key="2">
    <citation type="journal article" date="1995" name="Mol. Gen. Genet.">
        <title>Identification of Streptomyces violaceoruber Tu22 genes involved in the biosynthesis of granaticin.</title>
        <authorList>
            <person name="Bechthold A."/>
            <person name="Sohng J.K."/>
            <person name="Smith T.M."/>
            <person name="Chu X."/>
            <person name="Floss H.G."/>
        </authorList>
    </citation>
    <scope>NUCLEOTIDE SEQUENCE</scope>
    <source>
        <strain evidence="1">Tu22</strain>
    </source>
</reference>
<reference evidence="1" key="1">
    <citation type="journal article" date="1989" name="EMBO J.">
        <title>Structure and deduced function of the granaticin-producing polyketide synthase gene cluster of Streptomyces violaceoruber Tu22.</title>
        <authorList>
            <person name="Sherman D.H."/>
            <person name="Malpartida F."/>
            <person name="Bibb M.J."/>
            <person name="Kieser H.M."/>
            <person name="Bibb M.J."/>
            <person name="Hopwood D.A."/>
        </authorList>
    </citation>
    <scope>NUCLEOTIDE SEQUENCE</scope>
    <source>
        <strain evidence="1">Tu22</strain>
    </source>
</reference>
<proteinExistence type="predicted"/>
<sequence>MSGVGADVDRLFEDDFQEDWAAPGRAARWRLRPLPWLARGDGRVGTPGDGCGLCVESGYGGVGVGERPAFTRAPGGREGEAHLRWAAFAEPEARVPGPFRAEAELSARVFGADRHPDGDGPRCAMAALICVDMASGLALDFALTNGFVWVLYERLPRPGAAHGSFAYAVPVAPRTPEAWHRCAVEVDPSAGRARWLLDGEEVFAVDRTGLELDAGRHGRHLERSTPGPRTEVAPDRLAFGLGLLATTAYGQGVRLRARRAALSAGAGTTTAAALTSRRGTGR</sequence>
<dbReference type="InterPro" id="IPR045727">
    <property type="entry name" value="DUF6081"/>
</dbReference>
<gene>
    <name evidence="1" type="primary">gra-orf30</name>
</gene>
<dbReference type="PIR" id="T46541">
    <property type="entry name" value="T46541"/>
</dbReference>
<dbReference type="EMBL" id="AJ011500">
    <property type="protein sequence ID" value="CAA09657.1"/>
    <property type="molecule type" value="Genomic_DNA"/>
</dbReference>
<dbReference type="AlphaFoldDB" id="Q9ZA29"/>
<reference evidence="1" key="3">
    <citation type="journal article" date="1998" name="Chem. Biol.">
        <title>The granaticin biosynthetic gene cluster of Streptomyces violaceoruber Tu22: sequence analysis and expression in a heterologous host.</title>
        <authorList>
            <person name="Ichinose K."/>
            <person name="Bedford D.J."/>
            <person name="Tornus D."/>
            <person name="Bechthold A."/>
            <person name="Bibb M.J."/>
            <person name="Revill W.P."/>
            <person name="Floss H.G."/>
            <person name="Hopwood D.A."/>
        </authorList>
    </citation>
    <scope>NUCLEOTIDE SEQUENCE</scope>
    <source>
        <strain evidence="1">Tu22</strain>
    </source>
</reference>
<organism evidence="1">
    <name type="scientific">Streptomyces violaceoruber</name>
    <dbReference type="NCBI Taxonomy" id="1935"/>
    <lineage>
        <taxon>Bacteria</taxon>
        <taxon>Bacillati</taxon>
        <taxon>Actinomycetota</taxon>
        <taxon>Actinomycetes</taxon>
        <taxon>Kitasatosporales</taxon>
        <taxon>Streptomycetaceae</taxon>
        <taxon>Streptomyces</taxon>
        <taxon>Streptomyces violaceoruber group</taxon>
    </lineage>
</organism>